<organism evidence="2 3">
    <name type="scientific">Amycolatopsis jiangsuensis</name>
    <dbReference type="NCBI Taxonomy" id="1181879"/>
    <lineage>
        <taxon>Bacteria</taxon>
        <taxon>Bacillati</taxon>
        <taxon>Actinomycetota</taxon>
        <taxon>Actinomycetes</taxon>
        <taxon>Pseudonocardiales</taxon>
        <taxon>Pseudonocardiaceae</taxon>
        <taxon>Amycolatopsis</taxon>
    </lineage>
</organism>
<sequence length="101" mass="11012">METQGDWDGVALERDQLRTALATQPAIEQAKSMLMLIRGWSADHAFAALTEISQHTNVKLHDVATVIVAAGSRKEPNLADDAVVQAFLREARHLVLGRPLG</sequence>
<comment type="caution">
    <text evidence="2">The sequence shown here is derived from an EMBL/GenBank/DDBJ whole genome shotgun (WGS) entry which is preliminary data.</text>
</comment>
<keyword evidence="3" id="KW-1185">Reference proteome</keyword>
<dbReference type="Proteomes" id="UP000581769">
    <property type="component" value="Unassembled WGS sequence"/>
</dbReference>
<dbReference type="RefSeq" id="WP_184781227.1">
    <property type="nucleotide sequence ID" value="NZ_JACHMG010000001.1"/>
</dbReference>
<name>A0A840IX95_9PSEU</name>
<gene>
    <name evidence="2" type="ORF">BJY18_003828</name>
</gene>
<dbReference type="InterPro" id="IPR036388">
    <property type="entry name" value="WH-like_DNA-bd_sf"/>
</dbReference>
<dbReference type="SUPFAM" id="SSF52172">
    <property type="entry name" value="CheY-like"/>
    <property type="match status" value="1"/>
</dbReference>
<evidence type="ECO:0000259" key="1">
    <source>
        <dbReference type="PROSITE" id="PS50921"/>
    </source>
</evidence>
<feature type="domain" description="ANTAR" evidence="1">
    <location>
        <begin position="7"/>
        <end position="68"/>
    </location>
</feature>
<dbReference type="Pfam" id="PF03861">
    <property type="entry name" value="ANTAR"/>
    <property type="match status" value="1"/>
</dbReference>
<evidence type="ECO:0000313" key="3">
    <source>
        <dbReference type="Proteomes" id="UP000581769"/>
    </source>
</evidence>
<dbReference type="InterPro" id="IPR011006">
    <property type="entry name" value="CheY-like_superfamily"/>
</dbReference>
<dbReference type="AlphaFoldDB" id="A0A840IX95"/>
<dbReference type="Gene3D" id="1.10.10.10">
    <property type="entry name" value="Winged helix-like DNA-binding domain superfamily/Winged helix DNA-binding domain"/>
    <property type="match status" value="1"/>
</dbReference>
<dbReference type="InterPro" id="IPR005561">
    <property type="entry name" value="ANTAR"/>
</dbReference>
<dbReference type="EMBL" id="JACHMG010000001">
    <property type="protein sequence ID" value="MBB4686343.1"/>
    <property type="molecule type" value="Genomic_DNA"/>
</dbReference>
<evidence type="ECO:0000313" key="2">
    <source>
        <dbReference type="EMBL" id="MBB4686343.1"/>
    </source>
</evidence>
<dbReference type="PROSITE" id="PS50921">
    <property type="entry name" value="ANTAR"/>
    <property type="match status" value="1"/>
</dbReference>
<dbReference type="SMART" id="SM01012">
    <property type="entry name" value="ANTAR"/>
    <property type="match status" value="1"/>
</dbReference>
<protein>
    <recommendedName>
        <fullName evidence="1">ANTAR domain-containing protein</fullName>
    </recommendedName>
</protein>
<proteinExistence type="predicted"/>
<reference evidence="2 3" key="1">
    <citation type="submission" date="2020-08" db="EMBL/GenBank/DDBJ databases">
        <title>Sequencing the genomes of 1000 actinobacteria strains.</title>
        <authorList>
            <person name="Klenk H.-P."/>
        </authorList>
    </citation>
    <scope>NUCLEOTIDE SEQUENCE [LARGE SCALE GENOMIC DNA]</scope>
    <source>
        <strain evidence="2 3">DSM 45859</strain>
    </source>
</reference>
<dbReference type="GO" id="GO:0003723">
    <property type="term" value="F:RNA binding"/>
    <property type="evidence" value="ECO:0007669"/>
    <property type="project" value="InterPro"/>
</dbReference>
<accession>A0A840IX95</accession>